<reference evidence="1" key="1">
    <citation type="journal article" date="2020" name="Nature">
        <title>Giant virus diversity and host interactions through global metagenomics.</title>
        <authorList>
            <person name="Schulz F."/>
            <person name="Roux S."/>
            <person name="Paez-Espino D."/>
            <person name="Jungbluth S."/>
            <person name="Walsh D.A."/>
            <person name="Denef V.J."/>
            <person name="McMahon K.D."/>
            <person name="Konstantinidis K.T."/>
            <person name="Eloe-Fadrosh E.A."/>
            <person name="Kyrpides N.C."/>
            <person name="Woyke T."/>
        </authorList>
    </citation>
    <scope>NUCLEOTIDE SEQUENCE</scope>
    <source>
        <strain evidence="1">GVMAG-M-3300027791-30</strain>
    </source>
</reference>
<dbReference type="EMBL" id="MN740474">
    <property type="protein sequence ID" value="QHU28739.1"/>
    <property type="molecule type" value="Genomic_DNA"/>
</dbReference>
<accession>A0A6C0LCR3</accession>
<evidence type="ECO:0000313" key="1">
    <source>
        <dbReference type="EMBL" id="QHU28739.1"/>
    </source>
</evidence>
<sequence>MFTLKNNNENNNNNFDYNNCVFSVGISRPSKSLINCELYKEFSKINTNLEILNEFSYLNNQSKKKEYFLLREIISVFKLNTLDTDDFSISYDNIIINEITSEKNIIYNILFCFDNDISIRNTVVNLLTLIKELQNKDCLLINYDNIFTYPSAELLLIISNLFTKVKIYYCKLLKQNILYCFNYKNNQYITVFLKNIIKNWNKNSNIRQFGIFIDEFILKKIKNHNNFSFDYYVKLNKNFADSTLEEKEYFFKNYLKKNSKLNNHCFDCNHEIKEFNLFNCYICNKCYDLFMIY</sequence>
<dbReference type="AlphaFoldDB" id="A0A6C0LCR3"/>
<proteinExistence type="predicted"/>
<organism evidence="1">
    <name type="scientific">viral metagenome</name>
    <dbReference type="NCBI Taxonomy" id="1070528"/>
    <lineage>
        <taxon>unclassified sequences</taxon>
        <taxon>metagenomes</taxon>
        <taxon>organismal metagenomes</taxon>
    </lineage>
</organism>
<protein>
    <submittedName>
        <fullName evidence="1">Uncharacterized protein</fullName>
    </submittedName>
</protein>
<name>A0A6C0LCR3_9ZZZZ</name>